<organism evidence="5 6">
    <name type="scientific">Echria macrotheca</name>
    <dbReference type="NCBI Taxonomy" id="438768"/>
    <lineage>
        <taxon>Eukaryota</taxon>
        <taxon>Fungi</taxon>
        <taxon>Dikarya</taxon>
        <taxon>Ascomycota</taxon>
        <taxon>Pezizomycotina</taxon>
        <taxon>Sordariomycetes</taxon>
        <taxon>Sordariomycetidae</taxon>
        <taxon>Sordariales</taxon>
        <taxon>Schizotheciaceae</taxon>
        <taxon>Echria</taxon>
    </lineage>
</organism>
<dbReference type="SUPFAM" id="SSF52540">
    <property type="entry name" value="P-loop containing nucleoside triphosphate hydrolases"/>
    <property type="match status" value="1"/>
</dbReference>
<evidence type="ECO:0000256" key="1">
    <source>
        <dbReference type="ARBA" id="ARBA00022741"/>
    </source>
</evidence>
<evidence type="ECO:0000313" key="5">
    <source>
        <dbReference type="EMBL" id="KAK1750265.1"/>
    </source>
</evidence>
<dbReference type="Gene3D" id="3.40.50.300">
    <property type="entry name" value="P-loop containing nucleotide triphosphate hydrolases"/>
    <property type="match status" value="1"/>
</dbReference>
<reference evidence="5" key="1">
    <citation type="submission" date="2023-06" db="EMBL/GenBank/DDBJ databases">
        <title>Genome-scale phylogeny and comparative genomics of the fungal order Sordariales.</title>
        <authorList>
            <consortium name="Lawrence Berkeley National Laboratory"/>
            <person name="Hensen N."/>
            <person name="Bonometti L."/>
            <person name="Westerberg I."/>
            <person name="Brannstrom I.O."/>
            <person name="Guillou S."/>
            <person name="Cros-Aarteil S."/>
            <person name="Calhoun S."/>
            <person name="Haridas S."/>
            <person name="Kuo A."/>
            <person name="Mondo S."/>
            <person name="Pangilinan J."/>
            <person name="Riley R."/>
            <person name="Labutti K."/>
            <person name="Andreopoulos B."/>
            <person name="Lipzen A."/>
            <person name="Chen C."/>
            <person name="Yanf M."/>
            <person name="Daum C."/>
            <person name="Ng V."/>
            <person name="Clum A."/>
            <person name="Steindorff A."/>
            <person name="Ohm R."/>
            <person name="Martin F."/>
            <person name="Silar P."/>
            <person name="Natvig D."/>
            <person name="Lalanne C."/>
            <person name="Gautier V."/>
            <person name="Ament-Velasquez S.L."/>
            <person name="Kruys A."/>
            <person name="Hutchinson M.I."/>
            <person name="Powell A.J."/>
            <person name="Barry K."/>
            <person name="Miller A.N."/>
            <person name="Grigoriev I.V."/>
            <person name="Debuchy R."/>
            <person name="Gladieux P."/>
            <person name="Thoren M.H."/>
            <person name="Johannesson H."/>
        </authorList>
    </citation>
    <scope>NUCLEOTIDE SEQUENCE</scope>
    <source>
        <strain evidence="5">PSN4</strain>
    </source>
</reference>
<evidence type="ECO:0000313" key="6">
    <source>
        <dbReference type="Proteomes" id="UP001239445"/>
    </source>
</evidence>
<feature type="domain" description="G" evidence="4">
    <location>
        <begin position="208"/>
        <end position="282"/>
    </location>
</feature>
<dbReference type="InterPro" id="IPR006073">
    <property type="entry name" value="GTP-bd"/>
</dbReference>
<proteinExistence type="predicted"/>
<feature type="compositionally biased region" description="Basic and acidic residues" evidence="3">
    <location>
        <begin position="155"/>
        <end position="169"/>
    </location>
</feature>
<dbReference type="GO" id="GO:0005525">
    <property type="term" value="F:GTP binding"/>
    <property type="evidence" value="ECO:0007669"/>
    <property type="project" value="UniProtKB-KW"/>
</dbReference>
<sequence>MSTVQSATAAAAVAKSAISLTAGAGAAFVPRQTFDVSSSITRSYYLGHHHAALGRMRQMLSNVGLIIECRDFRVPLTSWNPLLERSLAANPAERARIIVYTKRDLGPSDGSAAAAASNGQSSAEVIRTLRAFHAQHSHAAAVVFLGSGPRDDNLYDMMRKSKRGNDHRGSSSSLSSSSAAAAAAGDNRLLEAIKTVARERDALTGLRAMVVGMPNAGKSTLLNRLRARGMGLPKAARTGAQPGVTRKLGTPVRIAPAEGSAVPGSEGLGEGVFVVDTPGVFVPYVSAPEDMLKLALVGCVKDGLVPAVSVADYLLFHLNRVDPSVYVSRFCADTGGPTNDVHEFLRAVATRTGKLRRGGQLSLENAAEWVVQEWRRGALGRFLLDTVTPDTLADMVRRADEPALSMNQARKKEKEARKMRSEMKRLGGGGVDAPAA</sequence>
<protein>
    <submittedName>
        <fullName evidence="5">Mitochondrial GTPase</fullName>
    </submittedName>
</protein>
<feature type="region of interest" description="Disordered" evidence="3">
    <location>
        <begin position="407"/>
        <end position="436"/>
    </location>
</feature>
<dbReference type="EMBL" id="MU839848">
    <property type="protein sequence ID" value="KAK1750265.1"/>
    <property type="molecule type" value="Genomic_DNA"/>
</dbReference>
<gene>
    <name evidence="5" type="ORF">QBC47DRAFT_465014</name>
</gene>
<feature type="region of interest" description="Disordered" evidence="3">
    <location>
        <begin position="155"/>
        <end position="178"/>
    </location>
</feature>
<accession>A0AAJ0B304</accession>
<dbReference type="GO" id="GO:0003924">
    <property type="term" value="F:GTPase activity"/>
    <property type="evidence" value="ECO:0007669"/>
    <property type="project" value="TreeGrafter"/>
</dbReference>
<name>A0AAJ0B304_9PEZI</name>
<evidence type="ECO:0000256" key="2">
    <source>
        <dbReference type="ARBA" id="ARBA00023134"/>
    </source>
</evidence>
<dbReference type="InterPro" id="IPR023179">
    <property type="entry name" value="GTP-bd_ortho_bundle_sf"/>
</dbReference>
<keyword evidence="2" id="KW-0342">GTP-binding</keyword>
<dbReference type="GO" id="GO:0005739">
    <property type="term" value="C:mitochondrion"/>
    <property type="evidence" value="ECO:0007669"/>
    <property type="project" value="TreeGrafter"/>
</dbReference>
<keyword evidence="6" id="KW-1185">Reference proteome</keyword>
<evidence type="ECO:0000256" key="3">
    <source>
        <dbReference type="SAM" id="MobiDB-lite"/>
    </source>
</evidence>
<feature type="compositionally biased region" description="Basic and acidic residues" evidence="3">
    <location>
        <begin position="410"/>
        <end position="425"/>
    </location>
</feature>
<feature type="compositionally biased region" description="Gly residues" evidence="3">
    <location>
        <begin position="426"/>
        <end position="436"/>
    </location>
</feature>
<dbReference type="AlphaFoldDB" id="A0AAJ0B304"/>
<dbReference type="Pfam" id="PF01926">
    <property type="entry name" value="MMR_HSR1"/>
    <property type="match status" value="1"/>
</dbReference>
<dbReference type="Gene3D" id="1.10.1580.10">
    <property type="match status" value="1"/>
</dbReference>
<dbReference type="GO" id="GO:0032543">
    <property type="term" value="P:mitochondrial translation"/>
    <property type="evidence" value="ECO:0007669"/>
    <property type="project" value="TreeGrafter"/>
</dbReference>
<comment type="caution">
    <text evidence="5">The sequence shown here is derived from an EMBL/GenBank/DDBJ whole genome shotgun (WGS) entry which is preliminary data.</text>
</comment>
<keyword evidence="1" id="KW-0547">Nucleotide-binding</keyword>
<evidence type="ECO:0000259" key="4">
    <source>
        <dbReference type="Pfam" id="PF01926"/>
    </source>
</evidence>
<dbReference type="PANTHER" id="PTHR45782">
    <property type="entry name" value="MITOCHONDRIAL RIBOSOME-ASSOCIATED GTPASE 1"/>
    <property type="match status" value="1"/>
</dbReference>
<dbReference type="Proteomes" id="UP001239445">
    <property type="component" value="Unassembled WGS sequence"/>
</dbReference>
<dbReference type="PANTHER" id="PTHR45782:SF4">
    <property type="entry name" value="MITOCHONDRIAL RIBOSOME-ASSOCIATED GTPASE 1"/>
    <property type="match status" value="1"/>
</dbReference>
<dbReference type="InterPro" id="IPR027417">
    <property type="entry name" value="P-loop_NTPase"/>
</dbReference>